<evidence type="ECO:0000256" key="1">
    <source>
        <dbReference type="ARBA" id="ARBA00000085"/>
    </source>
</evidence>
<keyword evidence="3" id="KW-0597">Phosphoprotein</keyword>
<dbReference type="Proteomes" id="UP000294614">
    <property type="component" value="Unassembled WGS sequence"/>
</dbReference>
<dbReference type="Pfam" id="PF13426">
    <property type="entry name" value="PAS_9"/>
    <property type="match status" value="1"/>
</dbReference>
<dbReference type="InterPro" id="IPR003594">
    <property type="entry name" value="HATPase_dom"/>
</dbReference>
<reference evidence="10 11" key="1">
    <citation type="submission" date="2019-03" db="EMBL/GenBank/DDBJ databases">
        <title>Genomic Encyclopedia of Type Strains, Phase IV (KMG-IV): sequencing the most valuable type-strain genomes for metagenomic binning, comparative biology and taxonomic classification.</title>
        <authorList>
            <person name="Goeker M."/>
        </authorList>
    </citation>
    <scope>NUCLEOTIDE SEQUENCE [LARGE SCALE GENOMIC DNA]</scope>
    <source>
        <strain evidence="10 11">DSM 24984</strain>
    </source>
</reference>
<dbReference type="SUPFAM" id="SSF55785">
    <property type="entry name" value="PYP-like sensor domain (PAS domain)"/>
    <property type="match status" value="2"/>
</dbReference>
<dbReference type="Gene3D" id="1.10.287.130">
    <property type="match status" value="1"/>
</dbReference>
<evidence type="ECO:0000313" key="10">
    <source>
        <dbReference type="EMBL" id="TCK58186.1"/>
    </source>
</evidence>
<dbReference type="SUPFAM" id="SSF47384">
    <property type="entry name" value="Homodimeric domain of signal transducing histidine kinase"/>
    <property type="match status" value="1"/>
</dbReference>
<accession>A0A4R1K2D1</accession>
<dbReference type="SMART" id="SM00388">
    <property type="entry name" value="HisKA"/>
    <property type="match status" value="1"/>
</dbReference>
<dbReference type="EMBL" id="SMGG01000008">
    <property type="protein sequence ID" value="TCK58186.1"/>
    <property type="molecule type" value="Genomic_DNA"/>
</dbReference>
<dbReference type="GO" id="GO:0000155">
    <property type="term" value="F:phosphorelay sensor kinase activity"/>
    <property type="evidence" value="ECO:0007669"/>
    <property type="project" value="InterPro"/>
</dbReference>
<dbReference type="Gene3D" id="3.30.450.20">
    <property type="entry name" value="PAS domain"/>
    <property type="match status" value="2"/>
</dbReference>
<comment type="caution">
    <text evidence="10">The sequence shown here is derived from an EMBL/GenBank/DDBJ whole genome shotgun (WGS) entry which is preliminary data.</text>
</comment>
<name>A0A4R1K2D1_9BACT</name>
<dbReference type="InterPro" id="IPR005467">
    <property type="entry name" value="His_kinase_dom"/>
</dbReference>
<dbReference type="InterPro" id="IPR036097">
    <property type="entry name" value="HisK_dim/P_sf"/>
</dbReference>
<dbReference type="InterPro" id="IPR035965">
    <property type="entry name" value="PAS-like_dom_sf"/>
</dbReference>
<dbReference type="CDD" id="cd00082">
    <property type="entry name" value="HisKA"/>
    <property type="match status" value="1"/>
</dbReference>
<evidence type="ECO:0000256" key="2">
    <source>
        <dbReference type="ARBA" id="ARBA00012438"/>
    </source>
</evidence>
<dbReference type="RefSeq" id="WP_132874665.1">
    <property type="nucleotide sequence ID" value="NZ_JBLJBI010000050.1"/>
</dbReference>
<dbReference type="PANTHER" id="PTHR43065:SF46">
    <property type="entry name" value="C4-DICARBOXYLATE TRANSPORT SENSOR PROTEIN DCTB"/>
    <property type="match status" value="1"/>
</dbReference>
<keyword evidence="7" id="KW-0067">ATP-binding</keyword>
<feature type="domain" description="Histidine kinase" evidence="9">
    <location>
        <begin position="516"/>
        <end position="748"/>
    </location>
</feature>
<keyword evidence="11" id="KW-1185">Reference proteome</keyword>
<dbReference type="SMART" id="SM00387">
    <property type="entry name" value="HATPase_c"/>
    <property type="match status" value="1"/>
</dbReference>
<keyword evidence="5" id="KW-0547">Nucleotide-binding</keyword>
<dbReference type="GO" id="GO:0005524">
    <property type="term" value="F:ATP binding"/>
    <property type="evidence" value="ECO:0007669"/>
    <property type="project" value="UniProtKB-KW"/>
</dbReference>
<dbReference type="PRINTS" id="PR00344">
    <property type="entry name" value="BCTRLSENSOR"/>
</dbReference>
<evidence type="ECO:0000256" key="5">
    <source>
        <dbReference type="ARBA" id="ARBA00022741"/>
    </source>
</evidence>
<dbReference type="NCBIfam" id="TIGR00229">
    <property type="entry name" value="sensory_box"/>
    <property type="match status" value="1"/>
</dbReference>
<dbReference type="EC" id="2.7.13.3" evidence="2"/>
<sequence length="749" mass="84969">MSSEFKDFDLLGHPVAVVGSCSEIAYSNKEFKRLYQAGNFKNACRKDDSRSLHFCTDKGEIRCYTASVAEHGEYSVWSFSDVTALISRKVMVEAASIDESKLTGDDLRKVIEKNKRLTEVVEAMESGVMVEGESGSLVYINNSFLKIVTASGLFSPEGNIDNAGFYHDILENMDLSGMYRKKTDYILQEKRDRVHSDEFRCKDGRIFTRIHTPLYIDGKPKGHLWRFRDISVRKQMENFKNELEAMLTALESSGMVGLYLDYEGFRFVNGGLLQILGVRREEIVRNGLTYYLGDKVYDTTEGGEHIMTYYSPAGDRSTLQVISDTMRIAGKTAEIASVIDITDKVRLQNSLKRNEAKFRRFFADNTAVMLVFEPATMSIIDANKAAAEYYGCPIDALKSRKMSDITVHNSYGDCLTLVGSILETRRGAKIPVRQYTAGSVVRDVELLITPVETDGSVYMFIIVEDVSQRLKYQQELEDVNKNLQFIVEEEIAKRRRNEELLMEKMRLAEIGEMIGSIAHQWRQPLNTLGLLVQDVQDASEFGELTKEYVRDTVGGAMRQIDYMSRTIDDFRDFFKPSKSKEIFDIKGTVEQVLSIVRAQLVSNSIRCVVACECPDTMNFKSEENSLTYCGHHDMRVRGYPNEFKQVLLNLISNSKDALMQRRDREICISIKHIGKKIRLDVEDTGGGIPENILHRVFDPYFTTKSDKGGTGIGLYMSKAIIETNMRGSLTVENTDSGCRFSILMDRIDN</sequence>
<keyword evidence="6" id="KW-0418">Kinase</keyword>
<dbReference type="Gene3D" id="3.30.565.10">
    <property type="entry name" value="Histidine kinase-like ATPase, C-terminal domain"/>
    <property type="match status" value="1"/>
</dbReference>
<evidence type="ECO:0000313" key="11">
    <source>
        <dbReference type="Proteomes" id="UP000294614"/>
    </source>
</evidence>
<evidence type="ECO:0000256" key="3">
    <source>
        <dbReference type="ARBA" id="ARBA00022553"/>
    </source>
</evidence>
<gene>
    <name evidence="10" type="ORF">C8D98_2701</name>
</gene>
<dbReference type="SUPFAM" id="SSF55874">
    <property type="entry name" value="ATPase domain of HSP90 chaperone/DNA topoisomerase II/histidine kinase"/>
    <property type="match status" value="1"/>
</dbReference>
<keyword evidence="8" id="KW-0902">Two-component regulatory system</keyword>
<evidence type="ECO:0000259" key="9">
    <source>
        <dbReference type="PROSITE" id="PS50109"/>
    </source>
</evidence>
<dbReference type="InterPro" id="IPR000014">
    <property type="entry name" value="PAS"/>
</dbReference>
<dbReference type="Pfam" id="PF02518">
    <property type="entry name" value="HATPase_c"/>
    <property type="match status" value="1"/>
</dbReference>
<evidence type="ECO:0000256" key="8">
    <source>
        <dbReference type="ARBA" id="ARBA00023012"/>
    </source>
</evidence>
<dbReference type="PROSITE" id="PS51257">
    <property type="entry name" value="PROKAR_LIPOPROTEIN"/>
    <property type="match status" value="1"/>
</dbReference>
<keyword evidence="4" id="KW-0808">Transferase</keyword>
<proteinExistence type="predicted"/>
<evidence type="ECO:0000256" key="6">
    <source>
        <dbReference type="ARBA" id="ARBA00022777"/>
    </source>
</evidence>
<dbReference type="OrthoDB" id="9773956at2"/>
<protein>
    <recommendedName>
        <fullName evidence="2">histidine kinase</fullName>
        <ecNumber evidence="2">2.7.13.3</ecNumber>
    </recommendedName>
</protein>
<evidence type="ECO:0000256" key="4">
    <source>
        <dbReference type="ARBA" id="ARBA00022679"/>
    </source>
</evidence>
<dbReference type="InterPro" id="IPR004358">
    <property type="entry name" value="Sig_transdc_His_kin-like_C"/>
</dbReference>
<dbReference type="InterPro" id="IPR003661">
    <property type="entry name" value="HisK_dim/P_dom"/>
</dbReference>
<evidence type="ECO:0000256" key="7">
    <source>
        <dbReference type="ARBA" id="ARBA00022840"/>
    </source>
</evidence>
<dbReference type="PROSITE" id="PS50109">
    <property type="entry name" value="HIS_KIN"/>
    <property type="match status" value="1"/>
</dbReference>
<comment type="catalytic activity">
    <reaction evidence="1">
        <text>ATP + protein L-histidine = ADP + protein N-phospho-L-histidine.</text>
        <dbReference type="EC" id="2.7.13.3"/>
    </reaction>
</comment>
<organism evidence="10 11">
    <name type="scientific">Seleniivibrio woodruffii</name>
    <dbReference type="NCBI Taxonomy" id="1078050"/>
    <lineage>
        <taxon>Bacteria</taxon>
        <taxon>Pseudomonadati</taxon>
        <taxon>Deferribacterota</taxon>
        <taxon>Deferribacteres</taxon>
        <taxon>Deferribacterales</taxon>
        <taxon>Geovibrionaceae</taxon>
        <taxon>Seleniivibrio</taxon>
    </lineage>
</organism>
<dbReference type="PANTHER" id="PTHR43065">
    <property type="entry name" value="SENSOR HISTIDINE KINASE"/>
    <property type="match status" value="1"/>
</dbReference>
<dbReference type="AlphaFoldDB" id="A0A4R1K2D1"/>
<dbReference type="InterPro" id="IPR036890">
    <property type="entry name" value="HATPase_C_sf"/>
</dbReference>